<dbReference type="AlphaFoldDB" id="V2Y3T9"/>
<dbReference type="STRING" id="1381753.V2Y3T9"/>
<dbReference type="OrthoDB" id="9985428at2759"/>
<feature type="domain" description="Microbial-type PARG catalytic" evidence="1">
    <location>
        <begin position="60"/>
        <end position="153"/>
    </location>
</feature>
<evidence type="ECO:0000259" key="1">
    <source>
        <dbReference type="Pfam" id="PF10021"/>
    </source>
</evidence>
<dbReference type="EMBL" id="AWSO01000946">
    <property type="protein sequence ID" value="ESK86299.1"/>
    <property type="molecule type" value="Genomic_DNA"/>
</dbReference>
<keyword evidence="3" id="KW-1185">Reference proteome</keyword>
<dbReference type="InterPro" id="IPR043472">
    <property type="entry name" value="Macro_dom-like"/>
</dbReference>
<dbReference type="NCBIfam" id="TIGR02452">
    <property type="entry name" value="TIGR02452 family protein"/>
    <property type="match status" value="1"/>
</dbReference>
<accession>V2Y3T9</accession>
<dbReference type="Proteomes" id="UP000017559">
    <property type="component" value="Unassembled WGS sequence"/>
</dbReference>
<proteinExistence type="predicted"/>
<comment type="caution">
    <text evidence="2">The sequence shown here is derived from an EMBL/GenBank/DDBJ whole genome shotgun (WGS) entry which is preliminary data.</text>
</comment>
<gene>
    <name evidence="2" type="ORF">Moror_5058</name>
</gene>
<sequence length="282" mass="31821">MPTILRKRRDFIARDTIRRSLAVIAESFRQGASPHSTFVSEQLPPLDQTDCPDPFGSPVPVEIVNLDTLVAARKIMDYDEEAIGKVAVLNLADDIRPAGSWFLHEMLQVRQEECLCYSSTLYITLKDAYYPFPNVGPGSTAGIYSPGVAIFKDQLQNACTDLPSNQRRVVSVISVAAPRWPELSDDGRSFRRHTDVEDLREKIRLVYRMAAHNEKRYLVLGAMGCGSYECPPEQVAREMKDVLLESEFRGWFKKIVFAVLNTANNGPRDFEVFKNTFSGVRV</sequence>
<name>V2Y3T9_MONRO</name>
<dbReference type="HOGENOM" id="CLU_024412_0_1_1"/>
<dbReference type="PANTHER" id="PTHR35596:SF1">
    <property type="entry name" value="MICROBIAL-TYPE PARG CATALYTIC DOMAIN-CONTAINING PROTEIN"/>
    <property type="match status" value="1"/>
</dbReference>
<protein>
    <recommendedName>
        <fullName evidence="1">Microbial-type PARG catalytic domain-containing protein</fullName>
    </recommendedName>
</protein>
<reference evidence="2 3" key="1">
    <citation type="journal article" date="2014" name="BMC Genomics">
        <title>Genome and secretome analysis of the hemibiotrophic fungal pathogen, Moniliophthora roreri, which causes frosty pod rot disease of cacao: mechanisms of the biotrophic and necrotrophic phases.</title>
        <authorList>
            <person name="Meinhardt L.W."/>
            <person name="Costa G.G.L."/>
            <person name="Thomazella D.P.T."/>
            <person name="Teixeira P.J.P.L."/>
            <person name="Carazzolle M.F."/>
            <person name="Schuster S.C."/>
            <person name="Carlson J.E."/>
            <person name="Guiltinan M.J."/>
            <person name="Mieczkowski P."/>
            <person name="Farmer A."/>
            <person name="Ramaraj T."/>
            <person name="Crozier J."/>
            <person name="Davis R.E."/>
            <person name="Shao J."/>
            <person name="Melnick R.L."/>
            <person name="Pereira G.A.G."/>
            <person name="Bailey B.A."/>
        </authorList>
    </citation>
    <scope>NUCLEOTIDE SEQUENCE [LARGE SCALE GENOMIC DNA]</scope>
    <source>
        <strain evidence="2 3">MCA 2997</strain>
    </source>
</reference>
<dbReference type="Gene3D" id="3.40.220.10">
    <property type="entry name" value="Leucine Aminopeptidase, subunit E, domain 1"/>
    <property type="match status" value="1"/>
</dbReference>
<evidence type="ECO:0000313" key="3">
    <source>
        <dbReference type="Proteomes" id="UP000017559"/>
    </source>
</evidence>
<evidence type="ECO:0000313" key="2">
    <source>
        <dbReference type="EMBL" id="ESK86299.1"/>
    </source>
</evidence>
<dbReference type="InterPro" id="IPR019261">
    <property type="entry name" value="PARG_cat_microbial"/>
</dbReference>
<organism evidence="2 3">
    <name type="scientific">Moniliophthora roreri (strain MCA 2997)</name>
    <name type="common">Cocoa frosty pod rot fungus</name>
    <name type="synonym">Crinipellis roreri</name>
    <dbReference type="NCBI Taxonomy" id="1381753"/>
    <lineage>
        <taxon>Eukaryota</taxon>
        <taxon>Fungi</taxon>
        <taxon>Dikarya</taxon>
        <taxon>Basidiomycota</taxon>
        <taxon>Agaricomycotina</taxon>
        <taxon>Agaricomycetes</taxon>
        <taxon>Agaricomycetidae</taxon>
        <taxon>Agaricales</taxon>
        <taxon>Marasmiineae</taxon>
        <taxon>Marasmiaceae</taxon>
        <taxon>Moniliophthora</taxon>
    </lineage>
</organism>
<dbReference type="SUPFAM" id="SSF52949">
    <property type="entry name" value="Macro domain-like"/>
    <property type="match status" value="1"/>
</dbReference>
<dbReference type="PANTHER" id="PTHR35596">
    <property type="entry name" value="DUF2263 DOMAIN-CONTAINING PROTEIN"/>
    <property type="match status" value="1"/>
</dbReference>
<dbReference type="KEGG" id="mrr:Moror_5058"/>
<dbReference type="InterPro" id="IPR012664">
    <property type="entry name" value="CHP02452"/>
</dbReference>
<dbReference type="Pfam" id="PF10021">
    <property type="entry name" value="PARG_cat_microb"/>
    <property type="match status" value="1"/>
</dbReference>